<evidence type="ECO:0000313" key="3">
    <source>
        <dbReference type="EMBL" id="MEF2113144.1"/>
    </source>
</evidence>
<dbReference type="PANTHER" id="PTHR12526:SF627">
    <property type="entry name" value="D-RHAMNOSYLTRANSFERASE WBPZ"/>
    <property type="match status" value="1"/>
</dbReference>
<gene>
    <name evidence="3" type="ORF">SJI18_12595</name>
</gene>
<dbReference type="RefSeq" id="WP_331702412.1">
    <property type="nucleotide sequence ID" value="NZ_JAZHFS010000010.1"/>
</dbReference>
<dbReference type="SUPFAM" id="SSF53756">
    <property type="entry name" value="UDP-Glycosyltransferase/glycogen phosphorylase"/>
    <property type="match status" value="1"/>
</dbReference>
<dbReference type="Pfam" id="PF00534">
    <property type="entry name" value="Glycos_transf_1"/>
    <property type="match status" value="1"/>
</dbReference>
<evidence type="ECO:0000259" key="2">
    <source>
        <dbReference type="Pfam" id="PF13439"/>
    </source>
</evidence>
<keyword evidence="3" id="KW-0328">Glycosyltransferase</keyword>
<feature type="domain" description="Glycosyltransferase subfamily 4-like N-terminal" evidence="2">
    <location>
        <begin position="20"/>
        <end position="171"/>
    </location>
</feature>
<dbReference type="EC" id="2.4.-.-" evidence="3"/>
<evidence type="ECO:0000259" key="1">
    <source>
        <dbReference type="Pfam" id="PF00534"/>
    </source>
</evidence>
<accession>A0ABU7UQC5</accession>
<reference evidence="3 4" key="1">
    <citation type="submission" date="2023-11" db="EMBL/GenBank/DDBJ databases">
        <title>Draft genome sequence of a psychrophilic Clostridium strain from permafrost water brine.</title>
        <authorList>
            <person name="Shcherbakova V.A."/>
            <person name="Trubitsyn V.E."/>
            <person name="Zakharyuk A.G."/>
        </authorList>
    </citation>
    <scope>NUCLEOTIDE SEQUENCE [LARGE SCALE GENOMIC DNA]</scope>
    <source>
        <strain evidence="3 4">14F</strain>
    </source>
</reference>
<dbReference type="InterPro" id="IPR028098">
    <property type="entry name" value="Glyco_trans_4-like_N"/>
</dbReference>
<name>A0ABU7UQC5_9CLOT</name>
<dbReference type="GO" id="GO:0016757">
    <property type="term" value="F:glycosyltransferase activity"/>
    <property type="evidence" value="ECO:0007669"/>
    <property type="project" value="UniProtKB-KW"/>
</dbReference>
<evidence type="ECO:0000313" key="4">
    <source>
        <dbReference type="Proteomes" id="UP001498469"/>
    </source>
</evidence>
<dbReference type="Gene3D" id="3.40.50.2000">
    <property type="entry name" value="Glycogen Phosphorylase B"/>
    <property type="match status" value="2"/>
</dbReference>
<feature type="domain" description="Glycosyl transferase family 1" evidence="1">
    <location>
        <begin position="181"/>
        <end position="335"/>
    </location>
</feature>
<protein>
    <submittedName>
        <fullName evidence="3">Glycosyltransferase</fullName>
        <ecNumber evidence="3">2.4.-.-</ecNumber>
    </submittedName>
</protein>
<dbReference type="InterPro" id="IPR001296">
    <property type="entry name" value="Glyco_trans_1"/>
</dbReference>
<keyword evidence="3" id="KW-0808">Transferase</keyword>
<sequence>MNKGGVNIKVLHIISGNDNGGGGKHVLNICDKSNKKFENIIACLGEGPLYIKAKELGVSYKLFSKKLYNMELVNFINHNSISIVNFHGAKPFLLHLILKSKLNVPTVAVVHSDFRYDFLNNKLKYFIFTPLSTRGLKSFKNYICVSNNLKSLLEDKKIEGKISVVNNGIDIKSCIIETPAKDIRNSLKIKENEFIYVMVARLHPIKNHKEVILAFKKLELEFHDVKLLLVGGGELDLELKNLIKELKLENEVIMVGNVFNPLDYINASSVSILASLSEGGAPPLTVLESGIVKKPLIYTQVGDLECILDDNSGYKIKDKDNVYIYMAMREAYLDKDYSNVKGKNLHDIVINNFTIDNFWEKYYQIYKKILEK</sequence>
<organism evidence="3 4">
    <name type="scientific">Clostridium frigoriphilum</name>
    <dbReference type="NCBI Taxonomy" id="443253"/>
    <lineage>
        <taxon>Bacteria</taxon>
        <taxon>Bacillati</taxon>
        <taxon>Bacillota</taxon>
        <taxon>Clostridia</taxon>
        <taxon>Eubacteriales</taxon>
        <taxon>Clostridiaceae</taxon>
        <taxon>Clostridium</taxon>
    </lineage>
</organism>
<keyword evidence="4" id="KW-1185">Reference proteome</keyword>
<dbReference type="Pfam" id="PF13439">
    <property type="entry name" value="Glyco_transf_4"/>
    <property type="match status" value="1"/>
</dbReference>
<dbReference type="EMBL" id="JAZHFS010000010">
    <property type="protein sequence ID" value="MEF2113144.1"/>
    <property type="molecule type" value="Genomic_DNA"/>
</dbReference>
<proteinExistence type="predicted"/>
<dbReference type="Proteomes" id="UP001498469">
    <property type="component" value="Unassembled WGS sequence"/>
</dbReference>
<comment type="caution">
    <text evidence="3">The sequence shown here is derived from an EMBL/GenBank/DDBJ whole genome shotgun (WGS) entry which is preliminary data.</text>
</comment>
<dbReference type="PANTHER" id="PTHR12526">
    <property type="entry name" value="GLYCOSYLTRANSFERASE"/>
    <property type="match status" value="1"/>
</dbReference>